<accession>A0ABR6NGI2</accession>
<comment type="caution">
    <text evidence="1">The sequence shown here is derived from an EMBL/GenBank/DDBJ whole genome shotgun (WGS) entry which is preliminary data.</text>
</comment>
<proteinExistence type="predicted"/>
<dbReference type="RefSeq" id="WP_184153863.1">
    <property type="nucleotide sequence ID" value="NZ_JACHKA010000001.1"/>
</dbReference>
<keyword evidence="2" id="KW-1185">Reference proteome</keyword>
<sequence>MRNHDAMSAISGLATEFANVARLFAQAADLRAAQGAPEEVETLRRSSALRQRIADRLLAASDSAQGPAGGSWLPTPEEIEFGIKARLMGGRGTSALDAADQQLFARIDDLLTHGAPSRDTRETVEAAREMLSTDSRAIAKPSGLPHQPG</sequence>
<evidence type="ECO:0008006" key="3">
    <source>
        <dbReference type="Google" id="ProtNLM"/>
    </source>
</evidence>
<evidence type="ECO:0000313" key="2">
    <source>
        <dbReference type="Proteomes" id="UP001138540"/>
    </source>
</evidence>
<protein>
    <recommendedName>
        <fullName evidence="3">DUF2383 domain-containing protein</fullName>
    </recommendedName>
</protein>
<reference evidence="1 2" key="1">
    <citation type="submission" date="2020-08" db="EMBL/GenBank/DDBJ databases">
        <title>Exploring microbial biodiversity for novel pathways involved in the catabolism of aromatic compounds derived from lignin.</title>
        <authorList>
            <person name="Elkins J."/>
        </authorList>
    </citation>
    <scope>NUCLEOTIDE SEQUENCE [LARGE SCALE GENOMIC DNA]</scope>
    <source>
        <strain evidence="1 2">B1D3A</strain>
    </source>
</reference>
<dbReference type="Proteomes" id="UP001138540">
    <property type="component" value="Unassembled WGS sequence"/>
</dbReference>
<name>A0ABR6NGI2_9SPHN</name>
<gene>
    <name evidence="1" type="ORF">HNP60_002371</name>
</gene>
<dbReference type="EMBL" id="JACHKA010000001">
    <property type="protein sequence ID" value="MBB5986397.1"/>
    <property type="molecule type" value="Genomic_DNA"/>
</dbReference>
<organism evidence="1 2">
    <name type="scientific">Sphingobium lignivorans</name>
    <dbReference type="NCBI Taxonomy" id="2735886"/>
    <lineage>
        <taxon>Bacteria</taxon>
        <taxon>Pseudomonadati</taxon>
        <taxon>Pseudomonadota</taxon>
        <taxon>Alphaproteobacteria</taxon>
        <taxon>Sphingomonadales</taxon>
        <taxon>Sphingomonadaceae</taxon>
        <taxon>Sphingobium</taxon>
    </lineage>
</organism>
<evidence type="ECO:0000313" key="1">
    <source>
        <dbReference type="EMBL" id="MBB5986397.1"/>
    </source>
</evidence>